<evidence type="ECO:0000313" key="3">
    <source>
        <dbReference type="Proteomes" id="UP001162483"/>
    </source>
</evidence>
<gene>
    <name evidence="2" type="ORF">SPARVUS_LOCUS9257442</name>
</gene>
<organism evidence="2 3">
    <name type="scientific">Staurois parvus</name>
    <dbReference type="NCBI Taxonomy" id="386267"/>
    <lineage>
        <taxon>Eukaryota</taxon>
        <taxon>Metazoa</taxon>
        <taxon>Chordata</taxon>
        <taxon>Craniata</taxon>
        <taxon>Vertebrata</taxon>
        <taxon>Euteleostomi</taxon>
        <taxon>Amphibia</taxon>
        <taxon>Batrachia</taxon>
        <taxon>Anura</taxon>
        <taxon>Neobatrachia</taxon>
        <taxon>Ranoidea</taxon>
        <taxon>Ranidae</taxon>
        <taxon>Staurois</taxon>
    </lineage>
</organism>
<dbReference type="Proteomes" id="UP001162483">
    <property type="component" value="Unassembled WGS sequence"/>
</dbReference>
<protein>
    <submittedName>
        <fullName evidence="2">Uncharacterized protein</fullName>
    </submittedName>
</protein>
<evidence type="ECO:0000256" key="1">
    <source>
        <dbReference type="SAM" id="MobiDB-lite"/>
    </source>
</evidence>
<feature type="compositionally biased region" description="Low complexity" evidence="1">
    <location>
        <begin position="59"/>
        <end position="71"/>
    </location>
</feature>
<comment type="caution">
    <text evidence="2">The sequence shown here is derived from an EMBL/GenBank/DDBJ whole genome shotgun (WGS) entry which is preliminary data.</text>
</comment>
<feature type="non-terminal residue" evidence="2">
    <location>
        <position position="1"/>
    </location>
</feature>
<feature type="region of interest" description="Disordered" evidence="1">
    <location>
        <begin position="1"/>
        <end position="71"/>
    </location>
</feature>
<name>A0ABN9EA00_9NEOB</name>
<sequence>PPQLSREEKRRRRRATAKYRSAHATRSESAWRPSTWRSQSSASCCPPCPRTRNSPRSRSCAWPSATSPTSTTCWTCRGPAM</sequence>
<evidence type="ECO:0000313" key="2">
    <source>
        <dbReference type="EMBL" id="CAI9580263.1"/>
    </source>
</evidence>
<reference evidence="2" key="1">
    <citation type="submission" date="2023-05" db="EMBL/GenBank/DDBJ databases">
        <authorList>
            <person name="Stuckert A."/>
        </authorList>
    </citation>
    <scope>NUCLEOTIDE SEQUENCE</scope>
</reference>
<accession>A0ABN9EA00</accession>
<feature type="compositionally biased region" description="Basic residues" evidence="1">
    <location>
        <begin position="9"/>
        <end position="23"/>
    </location>
</feature>
<dbReference type="EMBL" id="CATNWA010015174">
    <property type="protein sequence ID" value="CAI9580263.1"/>
    <property type="molecule type" value="Genomic_DNA"/>
</dbReference>
<proteinExistence type="predicted"/>
<keyword evidence="3" id="KW-1185">Reference proteome</keyword>